<evidence type="ECO:0000313" key="6">
    <source>
        <dbReference type="Proteomes" id="UP001187471"/>
    </source>
</evidence>
<dbReference type="PANTHER" id="PTHR11802">
    <property type="entry name" value="SERINE PROTEASE FAMILY S10 SERINE CARBOXYPEPTIDASE"/>
    <property type="match status" value="1"/>
</dbReference>
<dbReference type="SUPFAM" id="SSF53474">
    <property type="entry name" value="alpha/beta-Hydrolases"/>
    <property type="match status" value="3"/>
</dbReference>
<dbReference type="Pfam" id="PF00450">
    <property type="entry name" value="Peptidase_S10"/>
    <property type="match status" value="3"/>
</dbReference>
<reference evidence="5" key="1">
    <citation type="submission" date="2022-12" db="EMBL/GenBank/DDBJ databases">
        <title>Draft genome assemblies for two species of Escallonia (Escalloniales).</title>
        <authorList>
            <person name="Chanderbali A."/>
            <person name="Dervinis C."/>
            <person name="Anghel I."/>
            <person name="Soltis D."/>
            <person name="Soltis P."/>
            <person name="Zapata F."/>
        </authorList>
    </citation>
    <scope>NUCLEOTIDE SEQUENCE</scope>
    <source>
        <strain evidence="5">UCBG92.1500</strain>
        <tissue evidence="5">Leaf</tissue>
    </source>
</reference>
<dbReference type="EC" id="3.4.16.-" evidence="4"/>
<comment type="caution">
    <text evidence="5">The sequence shown here is derived from an EMBL/GenBank/DDBJ whole genome shotgun (WGS) entry which is preliminary data.</text>
</comment>
<dbReference type="InterPro" id="IPR018202">
    <property type="entry name" value="Ser_caboxypep_ser_AS"/>
</dbReference>
<keyword evidence="4" id="KW-0732">Signal</keyword>
<evidence type="ECO:0000256" key="1">
    <source>
        <dbReference type="ARBA" id="ARBA00004613"/>
    </source>
</evidence>
<evidence type="ECO:0000256" key="3">
    <source>
        <dbReference type="ARBA" id="ARBA00022525"/>
    </source>
</evidence>
<keyword evidence="4" id="KW-0378">Hydrolase</keyword>
<dbReference type="AlphaFoldDB" id="A0AA88S5F2"/>
<name>A0AA88S5F2_9ASTE</name>
<dbReference type="GO" id="GO:0005576">
    <property type="term" value="C:extracellular region"/>
    <property type="evidence" value="ECO:0007669"/>
    <property type="project" value="UniProtKB-SubCell"/>
</dbReference>
<dbReference type="GO" id="GO:0004185">
    <property type="term" value="F:serine-type carboxypeptidase activity"/>
    <property type="evidence" value="ECO:0007669"/>
    <property type="project" value="UniProtKB-UniRule"/>
</dbReference>
<comment type="subcellular location">
    <subcellularLocation>
        <location evidence="1">Secreted</location>
    </subcellularLocation>
</comment>
<protein>
    <recommendedName>
        <fullName evidence="4">Carboxypeptidase</fullName>
        <ecNumber evidence="4">3.4.16.-</ecNumber>
    </recommendedName>
</protein>
<evidence type="ECO:0000313" key="5">
    <source>
        <dbReference type="EMBL" id="KAK2992306.1"/>
    </source>
</evidence>
<feature type="chain" id="PRO_5041514167" description="Carboxypeptidase" evidence="4">
    <location>
        <begin position="24"/>
        <end position="716"/>
    </location>
</feature>
<sequence>MGSSSLLCFAFCFLLASSHGCYGAKLGSFNHISELTRGELYKNRNSDAAFPLDTSPVYVGPQDGLKDGDEIESLPGQPDGVDFKQYSGYVTVDPKAGRALFYYFVESPRNSSTKPLVLWLNGGPGCSSLGGGAMMELGPFRVNRDGKTLYRNDYAWNKDANIIFLESPAGVGFSYSNTTSDYNRSGDNRTAQDSYTFLVNWLERFPEYKTRDFYLTGESYAGHYVPQLAQTILHHSKHTNQTIINLKGIAIGNALIDRLTNIKGSLDYYWTHALISDESYAGVKLTCNFTSPDGLSQVCLGFLDQIYNATADIFPYDVYAPLCNSSSHSPTVSTLSEMINGLWTDRPDTVLPIIQELMRIGMRVWIYREALYKDRNTDAAFPLDTSPVYVGPQDGLKDSDEIESLPGQPDGVDFKQYSGYVTVDPDAGRALFYYFVESPRNSSTKPLVLWLNGGPGCSSLGGGAMMELGPFRVNRDGKTLYRNDYAWNKDANIIFLESPAGVGFSYSNTTSDYNRSGDSRTAQDSYTFLVNWLERFPEYKTRDFYLTGESYAGHYVPQLAQTILHHSKHTNQTIINLKGIAIGNALIDRLTNIKGSLDYYWTHALISDESHTGAKLTCNFTSPDEANILFLESPAGVGFSYSNTTSDYNLSGDNRTAQDSYAFLVNWLERFPEYKTRDFYITGESYAGHYVPQLAQTILHYNKYSNQTIVNLKGIG</sequence>
<evidence type="ECO:0000256" key="2">
    <source>
        <dbReference type="ARBA" id="ARBA00009431"/>
    </source>
</evidence>
<keyword evidence="6" id="KW-1185">Reference proteome</keyword>
<evidence type="ECO:0000256" key="4">
    <source>
        <dbReference type="RuleBase" id="RU361156"/>
    </source>
</evidence>
<dbReference type="PRINTS" id="PR00724">
    <property type="entry name" value="CRBOXYPTASEC"/>
</dbReference>
<dbReference type="GO" id="GO:0006508">
    <property type="term" value="P:proteolysis"/>
    <property type="evidence" value="ECO:0007669"/>
    <property type="project" value="UniProtKB-KW"/>
</dbReference>
<feature type="signal peptide" evidence="4">
    <location>
        <begin position="1"/>
        <end position="23"/>
    </location>
</feature>
<keyword evidence="4" id="KW-0645">Protease</keyword>
<comment type="similarity">
    <text evidence="2 4">Belongs to the peptidase S10 family.</text>
</comment>
<gene>
    <name evidence="5" type="ORF">RJ640_020299</name>
</gene>
<dbReference type="PANTHER" id="PTHR11802:SF460">
    <property type="entry name" value="CARBOXYPEPTIDASE"/>
    <property type="match status" value="1"/>
</dbReference>
<feature type="non-terminal residue" evidence="5">
    <location>
        <position position="1"/>
    </location>
</feature>
<dbReference type="GO" id="GO:0005773">
    <property type="term" value="C:vacuole"/>
    <property type="evidence" value="ECO:0007669"/>
    <property type="project" value="TreeGrafter"/>
</dbReference>
<organism evidence="5 6">
    <name type="scientific">Escallonia rubra</name>
    <dbReference type="NCBI Taxonomy" id="112253"/>
    <lineage>
        <taxon>Eukaryota</taxon>
        <taxon>Viridiplantae</taxon>
        <taxon>Streptophyta</taxon>
        <taxon>Embryophyta</taxon>
        <taxon>Tracheophyta</taxon>
        <taxon>Spermatophyta</taxon>
        <taxon>Magnoliopsida</taxon>
        <taxon>eudicotyledons</taxon>
        <taxon>Gunneridae</taxon>
        <taxon>Pentapetalae</taxon>
        <taxon>asterids</taxon>
        <taxon>campanulids</taxon>
        <taxon>Escalloniales</taxon>
        <taxon>Escalloniaceae</taxon>
        <taxon>Escallonia</taxon>
    </lineage>
</organism>
<dbReference type="InterPro" id="IPR001563">
    <property type="entry name" value="Peptidase_S10"/>
</dbReference>
<dbReference type="PROSITE" id="PS00131">
    <property type="entry name" value="CARBOXYPEPT_SER_SER"/>
    <property type="match status" value="3"/>
</dbReference>
<dbReference type="FunFam" id="3.40.50.1820:FF:000573">
    <property type="entry name" value="Carboxypeptidase"/>
    <property type="match status" value="2"/>
</dbReference>
<keyword evidence="4" id="KW-0121">Carboxypeptidase</keyword>
<keyword evidence="3" id="KW-0964">Secreted</keyword>
<dbReference type="EMBL" id="JAVXUO010000422">
    <property type="protein sequence ID" value="KAK2992306.1"/>
    <property type="molecule type" value="Genomic_DNA"/>
</dbReference>
<dbReference type="Gene3D" id="3.40.50.1820">
    <property type="entry name" value="alpha/beta hydrolase"/>
    <property type="match status" value="3"/>
</dbReference>
<dbReference type="InterPro" id="IPR029058">
    <property type="entry name" value="AB_hydrolase_fold"/>
</dbReference>
<accession>A0AA88S5F2</accession>
<dbReference type="Proteomes" id="UP001187471">
    <property type="component" value="Unassembled WGS sequence"/>
</dbReference>
<proteinExistence type="inferred from homology"/>